<dbReference type="Pfam" id="PF11121">
    <property type="entry name" value="DUF2639"/>
    <property type="match status" value="1"/>
</dbReference>
<organism evidence="1 2">
    <name type="scientific">Bacillus mesophilus</name>
    <dbReference type="NCBI Taxonomy" id="1808955"/>
    <lineage>
        <taxon>Bacteria</taxon>
        <taxon>Bacillati</taxon>
        <taxon>Bacillota</taxon>
        <taxon>Bacilli</taxon>
        <taxon>Bacillales</taxon>
        <taxon>Bacillaceae</taxon>
        <taxon>Bacillus</taxon>
    </lineage>
</organism>
<evidence type="ECO:0000313" key="2">
    <source>
        <dbReference type="Proteomes" id="UP000481043"/>
    </source>
</evidence>
<comment type="caution">
    <text evidence="1">The sequence shown here is derived from an EMBL/GenBank/DDBJ whole genome shotgun (WGS) entry which is preliminary data.</text>
</comment>
<keyword evidence="2" id="KW-1185">Reference proteome</keyword>
<accession>A0A6M0Q890</accession>
<dbReference type="InterPro" id="IPR022580">
    <property type="entry name" value="DUF2639"/>
</dbReference>
<dbReference type="EMBL" id="JAAIWM010000004">
    <property type="protein sequence ID" value="NEY72493.1"/>
    <property type="molecule type" value="Genomic_DNA"/>
</dbReference>
<dbReference type="AlphaFoldDB" id="A0A6M0Q890"/>
<protein>
    <submittedName>
        <fullName evidence="1">DUF2639 domain-containing protein</fullName>
    </submittedName>
</protein>
<reference evidence="1 2" key="1">
    <citation type="submission" date="2020-02" db="EMBL/GenBank/DDBJ databases">
        <title>Bacillus aquiflavi sp. nov., isolated from yellow water of strong flavor Chinese baijiu in Yibin region of China.</title>
        <authorList>
            <person name="Xie J."/>
        </authorList>
    </citation>
    <scope>NUCLEOTIDE SEQUENCE [LARGE SCALE GENOMIC DNA]</scope>
    <source>
        <strain evidence="1 2">SA4</strain>
    </source>
</reference>
<sequence length="46" mass="5360">MTYTGSKGWFVQQLKAAGVNRHPKGLKKLEVYDTSTLRRLYFNLDK</sequence>
<gene>
    <name evidence="1" type="ORF">G4D63_12220</name>
</gene>
<name>A0A6M0Q890_9BACI</name>
<evidence type="ECO:0000313" key="1">
    <source>
        <dbReference type="EMBL" id="NEY72493.1"/>
    </source>
</evidence>
<proteinExistence type="predicted"/>
<dbReference type="Proteomes" id="UP000481043">
    <property type="component" value="Unassembled WGS sequence"/>
</dbReference>
<dbReference type="RefSeq" id="WP_163180273.1">
    <property type="nucleotide sequence ID" value="NZ_JAFBEW010000004.1"/>
</dbReference>